<sequence length="70" mass="7656">MMAINIIKTGGMIITAMGYSQQRLGTSLNVNGMLLLIMFIKRKTGLLIFSLPRATHYILAYAKSVNAIPA</sequence>
<name>A0AAV0MG15_9ROSI</name>
<gene>
    <name evidence="1" type="ORF">LITE_LOCUS28213</name>
</gene>
<dbReference type="AlphaFoldDB" id="A0AAV0MG15"/>
<protein>
    <submittedName>
        <fullName evidence="1">Uncharacterized protein</fullName>
    </submittedName>
</protein>
<accession>A0AAV0MG15</accession>
<keyword evidence="2" id="KW-1185">Reference proteome</keyword>
<organism evidence="1 2">
    <name type="scientific">Linum tenue</name>
    <dbReference type="NCBI Taxonomy" id="586396"/>
    <lineage>
        <taxon>Eukaryota</taxon>
        <taxon>Viridiplantae</taxon>
        <taxon>Streptophyta</taxon>
        <taxon>Embryophyta</taxon>
        <taxon>Tracheophyta</taxon>
        <taxon>Spermatophyta</taxon>
        <taxon>Magnoliopsida</taxon>
        <taxon>eudicotyledons</taxon>
        <taxon>Gunneridae</taxon>
        <taxon>Pentapetalae</taxon>
        <taxon>rosids</taxon>
        <taxon>fabids</taxon>
        <taxon>Malpighiales</taxon>
        <taxon>Linaceae</taxon>
        <taxon>Linum</taxon>
    </lineage>
</organism>
<reference evidence="1" key="1">
    <citation type="submission" date="2022-08" db="EMBL/GenBank/DDBJ databases">
        <authorList>
            <person name="Gutierrez-Valencia J."/>
        </authorList>
    </citation>
    <scope>NUCLEOTIDE SEQUENCE</scope>
</reference>
<proteinExistence type="predicted"/>
<comment type="caution">
    <text evidence="1">The sequence shown here is derived from an EMBL/GenBank/DDBJ whole genome shotgun (WGS) entry which is preliminary data.</text>
</comment>
<dbReference type="Proteomes" id="UP001154282">
    <property type="component" value="Unassembled WGS sequence"/>
</dbReference>
<evidence type="ECO:0000313" key="2">
    <source>
        <dbReference type="Proteomes" id="UP001154282"/>
    </source>
</evidence>
<evidence type="ECO:0000313" key="1">
    <source>
        <dbReference type="EMBL" id="CAI0444720.1"/>
    </source>
</evidence>
<dbReference type="EMBL" id="CAMGYJ010000007">
    <property type="protein sequence ID" value="CAI0444720.1"/>
    <property type="molecule type" value="Genomic_DNA"/>
</dbReference>